<comment type="caution">
    <text evidence="2">The sequence shown here is derived from an EMBL/GenBank/DDBJ whole genome shotgun (WGS) entry which is preliminary data.</text>
</comment>
<feature type="non-terminal residue" evidence="2">
    <location>
        <position position="1"/>
    </location>
</feature>
<evidence type="ECO:0000256" key="1">
    <source>
        <dbReference type="SAM" id="MobiDB-lite"/>
    </source>
</evidence>
<name>A0A4Q6IAU4_9RICK</name>
<gene>
    <name evidence="2" type="ORF">DRF75_04320</name>
</gene>
<evidence type="ECO:0000313" key="2">
    <source>
        <dbReference type="EMBL" id="RZB12418.1"/>
    </source>
</evidence>
<dbReference type="EMBL" id="QOHL01000024">
    <property type="protein sequence ID" value="RZB12418.1"/>
    <property type="molecule type" value="Genomic_DNA"/>
</dbReference>
<dbReference type="Pfam" id="PF12027">
    <property type="entry name" value="DUF3514"/>
    <property type="match status" value="1"/>
</dbReference>
<feature type="region of interest" description="Disordered" evidence="1">
    <location>
        <begin position="19"/>
        <end position="46"/>
    </location>
</feature>
<dbReference type="RefSeq" id="WP_129992727.1">
    <property type="nucleotide sequence ID" value="NZ_QOHL01000024.1"/>
</dbReference>
<reference evidence="2 3" key="1">
    <citation type="submission" date="2018-06" db="EMBL/GenBank/DDBJ databases">
        <title>Complete Genome Sequence of Ehrlichia minasensis Isolated From Cattle.</title>
        <authorList>
            <person name="Aguiar D.M."/>
            <person name="Araujo J.P.A.Jr."/>
            <person name="Nakazato L."/>
            <person name="Bard E."/>
            <person name="Cabezas-Cruz A."/>
        </authorList>
    </citation>
    <scope>NUCLEOTIDE SEQUENCE [LARGE SCALE GENOMIC DNA]</scope>
    <source>
        <strain evidence="2 3">B11</strain>
    </source>
</reference>
<dbReference type="Proteomes" id="UP000293377">
    <property type="component" value="Unassembled WGS sequence"/>
</dbReference>
<evidence type="ECO:0000313" key="3">
    <source>
        <dbReference type="Proteomes" id="UP000293377"/>
    </source>
</evidence>
<dbReference type="AlphaFoldDB" id="A0A4Q6IAU4"/>
<dbReference type="InterPro" id="IPR021902">
    <property type="entry name" value="DUF3514"/>
</dbReference>
<accession>A0A4Q6IAU4</accession>
<keyword evidence="3" id="KW-1185">Reference proteome</keyword>
<proteinExistence type="predicted"/>
<feature type="compositionally biased region" description="Basic and acidic residues" evidence="1">
    <location>
        <begin position="19"/>
        <end position="39"/>
    </location>
</feature>
<feature type="region of interest" description="Disordered" evidence="1">
    <location>
        <begin position="75"/>
        <end position="95"/>
    </location>
</feature>
<sequence>KPPEKPAVQFFDWDSKSYKEKDPFLEQEAAKGKDQDKGPLESGIVQQGLEDAEEQLVKLAKEISLSDLGAAGPLESSVEQVDDKTGGPGTVKPSTQLTGVGTVLVRVDPEKQGKKNIVYSKDSLIPLHIDKYSTLSNQEYRVAANKFKNKLFVFQNAHINYCCDILTSIFYVKDLRVHVNAQLEGLLGKVTDPQLCIFIVKVGLLINFAAVFPDNNFCAAITYNARLCWDKAIVNTLLRKFLAYISNGKFDIPVLHFYFSRILPSPSENRAMHSPVFYRRVLCILCELVKLRLCDPDCANRHGVLEFGIVHCAMLLGTMYKHYGTLARSSGRIGSGVNFSILVTHMGPASPHRGVFGKLCVAILRKLTCMYSLHYNESILIEGLHVPAGIVLSASENFCDRVRQCVNSGGIDFGIIIDDMAMQVCLLLDKMHLAAIEEEIVSYSMLYHKLMNDHGGDKHQGPSR</sequence>
<protein>
    <submittedName>
        <fullName evidence="2">DUF3514 domain-containing protein</fullName>
    </submittedName>
</protein>
<organism evidence="2 3">
    <name type="scientific">Ehrlichia minasensis</name>
    <dbReference type="NCBI Taxonomy" id="1242993"/>
    <lineage>
        <taxon>Bacteria</taxon>
        <taxon>Pseudomonadati</taxon>
        <taxon>Pseudomonadota</taxon>
        <taxon>Alphaproteobacteria</taxon>
        <taxon>Rickettsiales</taxon>
        <taxon>Anaplasmataceae</taxon>
        <taxon>Ehrlichia</taxon>
    </lineage>
</organism>